<dbReference type="Proteomes" id="UP001162131">
    <property type="component" value="Unassembled WGS sequence"/>
</dbReference>
<organism evidence="2 3">
    <name type="scientific">Blepharisma stoltei</name>
    <dbReference type="NCBI Taxonomy" id="1481888"/>
    <lineage>
        <taxon>Eukaryota</taxon>
        <taxon>Sar</taxon>
        <taxon>Alveolata</taxon>
        <taxon>Ciliophora</taxon>
        <taxon>Postciliodesmatophora</taxon>
        <taxon>Heterotrichea</taxon>
        <taxon>Heterotrichida</taxon>
        <taxon>Blepharismidae</taxon>
        <taxon>Blepharisma</taxon>
    </lineage>
</organism>
<evidence type="ECO:0000256" key="1">
    <source>
        <dbReference type="SAM" id="Coils"/>
    </source>
</evidence>
<accession>A0AAU9IMC1</accession>
<dbReference type="EMBL" id="CAJZBQ010000005">
    <property type="protein sequence ID" value="CAG9312329.1"/>
    <property type="molecule type" value="Genomic_DNA"/>
</dbReference>
<proteinExistence type="predicted"/>
<name>A0AAU9IMC1_9CILI</name>
<reference evidence="2" key="1">
    <citation type="submission" date="2021-09" db="EMBL/GenBank/DDBJ databases">
        <authorList>
            <consortium name="AG Swart"/>
            <person name="Singh M."/>
            <person name="Singh A."/>
            <person name="Seah K."/>
            <person name="Emmerich C."/>
        </authorList>
    </citation>
    <scope>NUCLEOTIDE SEQUENCE</scope>
    <source>
        <strain evidence="2">ATCC30299</strain>
    </source>
</reference>
<gene>
    <name evidence="2" type="ORF">BSTOLATCC_MIC5571</name>
</gene>
<protein>
    <submittedName>
        <fullName evidence="2">Uncharacterized protein</fullName>
    </submittedName>
</protein>
<feature type="coiled-coil region" evidence="1">
    <location>
        <begin position="354"/>
        <end position="392"/>
    </location>
</feature>
<dbReference type="AlphaFoldDB" id="A0AAU9IMC1"/>
<sequence>MSGNSILFQITENPRDLTNLYFDPQLHYWMVNFPQRRLTFVCESCGIALNQNSHDFLNQQILSSYLDLIFDENVIKIAMKDPNSQCLLDISNLKSTTFELISLSIGGFSCSIGITNGELKFYTIIDGEILSERSCLANNIIIEDWTLKQSLEYWHSEKMLDARQEGETIILSIKCKDRPVQLLEQIDERIEAEIKNSESQSLNRVQMLPQIEKRSMDMVFNHLTQNGGRFTIESQGCQTLTDAYGNIISIEDPDTVISYQNLEVIAYNYKCKLQVVRHKFEMKEKEISDNYGRIYELKEFEMENAIKIKNAESQAEIEHTENKYRHEFDMLKLSHKRDIKHMRKQQTIQENQLLNDYEREKRNTNRDVELKKSQYTNEASTLREKNMIAQKNMINMVNQTKLECLKRIANFKLAEQQEINRTNINITKLKQDHELRLTRERNQREVNNTKSKWSFLPRFSVF</sequence>
<keyword evidence="3" id="KW-1185">Reference proteome</keyword>
<comment type="caution">
    <text evidence="2">The sequence shown here is derived from an EMBL/GenBank/DDBJ whole genome shotgun (WGS) entry which is preliminary data.</text>
</comment>
<evidence type="ECO:0000313" key="2">
    <source>
        <dbReference type="EMBL" id="CAG9312329.1"/>
    </source>
</evidence>
<keyword evidence="1" id="KW-0175">Coiled coil</keyword>
<evidence type="ECO:0000313" key="3">
    <source>
        <dbReference type="Proteomes" id="UP001162131"/>
    </source>
</evidence>